<keyword evidence="3" id="KW-1185">Reference proteome</keyword>
<proteinExistence type="predicted"/>
<dbReference type="InterPro" id="IPR013785">
    <property type="entry name" value="Aldolase_TIM"/>
</dbReference>
<dbReference type="OrthoDB" id="111160at2"/>
<dbReference type="STRING" id="561176.SAMN04488561_3280"/>
<dbReference type="SUPFAM" id="SSF51569">
    <property type="entry name" value="Aldolase"/>
    <property type="match status" value="1"/>
</dbReference>
<organism evidence="2 3">
    <name type="scientific">Jiangella alba</name>
    <dbReference type="NCBI Taxonomy" id="561176"/>
    <lineage>
        <taxon>Bacteria</taxon>
        <taxon>Bacillati</taxon>
        <taxon>Actinomycetota</taxon>
        <taxon>Actinomycetes</taxon>
        <taxon>Jiangellales</taxon>
        <taxon>Jiangellaceae</taxon>
        <taxon>Jiangella</taxon>
    </lineage>
</organism>
<gene>
    <name evidence="2" type="ORF">SAMN04488561_3280</name>
</gene>
<dbReference type="Gene3D" id="3.20.20.70">
    <property type="entry name" value="Aldolase class I"/>
    <property type="match status" value="1"/>
</dbReference>
<evidence type="ECO:0000313" key="3">
    <source>
        <dbReference type="Proteomes" id="UP000181980"/>
    </source>
</evidence>
<dbReference type="EMBL" id="FNUC01000003">
    <property type="protein sequence ID" value="SEE90514.1"/>
    <property type="molecule type" value="Genomic_DNA"/>
</dbReference>
<sequence>MQLNPHRVTRIPPLDDGPAAAEDISVELDERELMATEDLFILAFDHRVAMERRFPRDAESTGDRYARFAAAKQVILDGAVAAVREGMDPSSVGVLVDEQYGAHTLPLARQHGFTTCMPVERSLAPLFTLEHGDDFAAHVDAYDPDLVKVLVFHNPQDESRHDEHQEQLARLAEFSRWCSPRRQRFMLELLIPATADQLAVVGGDQRRFDREMRPGLMLEAVRQAHAAGVEPDIWKIEGFDATDDYAAVAELTRGGGRDHVVCLVLGRAADDDDVRGWLTAAAPVAAVNGFAIGRSIFEGPLESWFAGDVSRDEAVAAIGASYLGFVTTFREARGVPVS</sequence>
<dbReference type="Proteomes" id="UP000181980">
    <property type="component" value="Unassembled WGS sequence"/>
</dbReference>
<reference evidence="3" key="1">
    <citation type="submission" date="2016-10" db="EMBL/GenBank/DDBJ databases">
        <authorList>
            <person name="Varghese N."/>
            <person name="Submissions S."/>
        </authorList>
    </citation>
    <scope>NUCLEOTIDE SEQUENCE [LARGE SCALE GENOMIC DNA]</scope>
    <source>
        <strain evidence="3">DSM 45237</strain>
    </source>
</reference>
<dbReference type="Pfam" id="PF09863">
    <property type="entry name" value="DUF2090"/>
    <property type="match status" value="1"/>
</dbReference>
<accession>A0A1H5MMI5</accession>
<protein>
    <recommendedName>
        <fullName evidence="1">DUF2090 domain-containing protein</fullName>
    </recommendedName>
</protein>
<feature type="domain" description="DUF2090" evidence="1">
    <location>
        <begin position="35"/>
        <end position="332"/>
    </location>
</feature>
<dbReference type="InterPro" id="IPR018659">
    <property type="entry name" value="DUF2090"/>
</dbReference>
<evidence type="ECO:0000259" key="1">
    <source>
        <dbReference type="Pfam" id="PF09863"/>
    </source>
</evidence>
<name>A0A1H5MMI5_9ACTN</name>
<evidence type="ECO:0000313" key="2">
    <source>
        <dbReference type="EMBL" id="SEE90514.1"/>
    </source>
</evidence>
<dbReference type="AlphaFoldDB" id="A0A1H5MMI5"/>